<dbReference type="EMBL" id="QRCT01000013">
    <property type="protein sequence ID" value="RDU24293.1"/>
    <property type="molecule type" value="Genomic_DNA"/>
</dbReference>
<evidence type="ECO:0000313" key="2">
    <source>
        <dbReference type="EMBL" id="RDU24293.1"/>
    </source>
</evidence>
<name>A0A371AXJ4_9FIRM</name>
<evidence type="ECO:0000313" key="3">
    <source>
        <dbReference type="Proteomes" id="UP000255036"/>
    </source>
</evidence>
<feature type="domain" description="Arylsulfotransferase N-terminal" evidence="1">
    <location>
        <begin position="84"/>
        <end position="168"/>
    </location>
</feature>
<accession>A0A371AXJ4</accession>
<dbReference type="InterPro" id="IPR035391">
    <property type="entry name" value="Arylsulfotran_N"/>
</dbReference>
<sequence>MKQKITRVFNILKKLKKISFYKNKNYYWLRLMGRHYEKQYSRIKINSIQSNILKRNARPLISMSNDLVIEDLLQSKKYSFETMLVVLDPYNIAPLTALAVFNTKEEYKVLYEVIGDTKEESFFGETEFKTDHRVEILGLYADRTNVIMMSLENKKGEIVQRRELSIKTDSIPAKWRDIIRVKKKTRPSSEPFILISGGTAITTCAFDVSGNVRYYLAEQSKGYGIFLLSNGRFLYEEKDINRPTHGNPHAIQIHEMDFSGRVYKTFYVPKGIHHNASEMTEGGNIVACASTCDDYLENAVMELDRNTGEVRKELSLNQLFDDTCIDRIDWAHVNAVTYQDKTQTILISMRNIHSIAKIDWKTNELVWILSNPKFWDNSSLKDKVLIPEGDIKWFYQQHAVVDVSDQFEFEEHVSYVLLYDNHVDKRRKVSYFDEDEKSYASIFRIDEKNFTVTMVEKYPFYKSTIRSNAVFKRDEKRIFSMGGHLQPTMEDNYGLIAEMDTQVKESINEYFVKTGFFTAYPFRPYIKEISRPMPILKEYVLGGLEKIEKISIDKNQFKNLEVTNKKDINNIRICEDIILIKARDHAVEQVYLVGTNHCYRKDFSETKQTLSIFANMLYAVAVPLYGLENDNYKLYLNVRGTMKKTRKWVKISNESRINS</sequence>
<reference evidence="2 3" key="1">
    <citation type="submission" date="2018-07" db="EMBL/GenBank/DDBJ databases">
        <title>Anaerosacharophilus polymeroproducens gen. nov. sp. nov., an anaerobic bacterium isolated from salt field.</title>
        <authorList>
            <person name="Kim W."/>
            <person name="Yang S.-H."/>
            <person name="Oh J."/>
            <person name="Lee J.-H."/>
            <person name="Kwon K.K."/>
        </authorList>
    </citation>
    <scope>NUCLEOTIDE SEQUENCE [LARGE SCALE GENOMIC DNA]</scope>
    <source>
        <strain evidence="2 3">MCWD5</strain>
    </source>
</reference>
<dbReference type="InterPro" id="IPR053143">
    <property type="entry name" value="Arylsulfate_ST"/>
</dbReference>
<dbReference type="InterPro" id="IPR011044">
    <property type="entry name" value="Quino_amine_DH_bsu"/>
</dbReference>
<dbReference type="SUPFAM" id="SSF50969">
    <property type="entry name" value="YVTN repeat-like/Quinoprotein amine dehydrogenase"/>
    <property type="match status" value="1"/>
</dbReference>
<dbReference type="AlphaFoldDB" id="A0A371AXJ4"/>
<dbReference type="PANTHER" id="PTHR35340">
    <property type="entry name" value="PQQ ENZYME REPEAT PROTEIN-RELATED"/>
    <property type="match status" value="1"/>
</dbReference>
<dbReference type="InterPro" id="IPR038477">
    <property type="entry name" value="ASST_N_sf"/>
</dbReference>
<dbReference type="Pfam" id="PF05935">
    <property type="entry name" value="Arylsulfotrans"/>
    <property type="match status" value="1"/>
</dbReference>
<dbReference type="Proteomes" id="UP000255036">
    <property type="component" value="Unassembled WGS sequence"/>
</dbReference>
<proteinExistence type="predicted"/>
<dbReference type="InterPro" id="IPR010262">
    <property type="entry name" value="Arylsulfotransferase_bact"/>
</dbReference>
<protein>
    <recommendedName>
        <fullName evidence="1">Arylsulfotransferase N-terminal domain-containing protein</fullName>
    </recommendedName>
</protein>
<dbReference type="GO" id="GO:0004062">
    <property type="term" value="F:aryl sulfotransferase activity"/>
    <property type="evidence" value="ECO:0007669"/>
    <property type="project" value="InterPro"/>
</dbReference>
<dbReference type="Pfam" id="PF17425">
    <property type="entry name" value="Arylsulfotran_N"/>
    <property type="match status" value="1"/>
</dbReference>
<evidence type="ECO:0000259" key="1">
    <source>
        <dbReference type="Pfam" id="PF17425"/>
    </source>
</evidence>
<organism evidence="2 3">
    <name type="scientific">Anaerosacchariphilus polymeriproducens</name>
    <dbReference type="NCBI Taxonomy" id="1812858"/>
    <lineage>
        <taxon>Bacteria</taxon>
        <taxon>Bacillati</taxon>
        <taxon>Bacillota</taxon>
        <taxon>Clostridia</taxon>
        <taxon>Lachnospirales</taxon>
        <taxon>Lachnospiraceae</taxon>
        <taxon>Anaerosacchariphilus</taxon>
    </lineage>
</organism>
<gene>
    <name evidence="2" type="ORF">DWV06_04780</name>
</gene>
<dbReference type="Gene3D" id="2.60.40.3100">
    <property type="entry name" value="Arylsulphate sulphotransferase monomer, N-terminal domain"/>
    <property type="match status" value="1"/>
</dbReference>
<comment type="caution">
    <text evidence="2">The sequence shown here is derived from an EMBL/GenBank/DDBJ whole genome shotgun (WGS) entry which is preliminary data.</text>
</comment>
<dbReference type="PANTHER" id="PTHR35340:SF10">
    <property type="entry name" value="CYTOPLASMIC PROTEIN"/>
    <property type="match status" value="1"/>
</dbReference>
<keyword evidence="3" id="KW-1185">Reference proteome</keyword>